<reference evidence="1 2" key="1">
    <citation type="journal article" date="2012" name="J. Bacteriol.">
        <title>Complete genome sequences of Methylophaga sp. strain JAM1 and Methylophaga sp. strain JAM7.</title>
        <authorList>
            <person name="Villeneuve C."/>
            <person name="Martineau C."/>
            <person name="Mauffrey F."/>
            <person name="Villemur R."/>
        </authorList>
    </citation>
    <scope>NUCLEOTIDE SEQUENCE [LARGE SCALE GENOMIC DNA]</scope>
    <source>
        <strain evidence="1 2">JAM1</strain>
    </source>
</reference>
<proteinExistence type="predicted"/>
<sequence length="209" mass="25005">MENRTKINVCFILLDTEIPSVNKDKPLLVFEYDPTSKEFVLSWFQIRKWEEKLKDLAEKDLQTKLAAEQNKYHKQILYAENFSAKSDKEKIQFLANELSLPPPYNAGQYLEHWNTTWHVWKALVWKYKVLRKQGMIIDVEHISDDNWLEQLLSWPKTEEAQIQRSKNIWYWFSRDLENSAIMEHRGNMIFKVSSSIPEKFIPWAKIVAQ</sequence>
<organism evidence="1 2">
    <name type="scientific">Methylophaga nitratireducenticrescens</name>
    <dbReference type="NCBI Taxonomy" id="754476"/>
    <lineage>
        <taxon>Bacteria</taxon>
        <taxon>Pseudomonadati</taxon>
        <taxon>Pseudomonadota</taxon>
        <taxon>Gammaproteobacteria</taxon>
        <taxon>Thiotrichales</taxon>
        <taxon>Piscirickettsiaceae</taxon>
        <taxon>Methylophaga</taxon>
    </lineage>
</organism>
<evidence type="ECO:0000313" key="2">
    <source>
        <dbReference type="Proteomes" id="UP000009144"/>
    </source>
</evidence>
<protein>
    <submittedName>
        <fullName evidence="1">Uncharacterized protein</fullName>
    </submittedName>
</protein>
<dbReference type="STRING" id="754476.Q7A_843"/>
<dbReference type="Proteomes" id="UP000009144">
    <property type="component" value="Chromosome"/>
</dbReference>
<name>I1XH16_METNJ</name>
<dbReference type="HOGENOM" id="CLU_1314213_0_0_6"/>
<keyword evidence="2" id="KW-1185">Reference proteome</keyword>
<gene>
    <name evidence="1" type="ordered locus">Q7A_843</name>
</gene>
<dbReference type="EMBL" id="CP003390">
    <property type="protein sequence ID" value="AFI83685.1"/>
    <property type="molecule type" value="Genomic_DNA"/>
</dbReference>
<dbReference type="KEGG" id="mej:Q7A_843"/>
<dbReference type="RefSeq" id="WP_014706060.1">
    <property type="nucleotide sequence ID" value="NC_017857.3"/>
</dbReference>
<dbReference type="PATRIC" id="fig|754476.3.peg.831"/>
<evidence type="ECO:0000313" key="1">
    <source>
        <dbReference type="EMBL" id="AFI83685.1"/>
    </source>
</evidence>
<reference evidence="1 2" key="2">
    <citation type="journal article" date="2013" name="Int. J. Syst. Evol. Microbiol.">
        <title>Methylophaga nitratireducenticrescens sp. nov. and Methylophaga frappieri sp. nov., isolated from the biofilm of the methanol-fed denitrification system treating the seawater at the Montreal Biodome.</title>
        <authorList>
            <person name="Villeneuve C."/>
            <person name="Martineau C."/>
            <person name="Mauffrey F."/>
            <person name="Villemur R."/>
        </authorList>
    </citation>
    <scope>NUCLEOTIDE SEQUENCE [LARGE SCALE GENOMIC DNA]</scope>
    <source>
        <strain evidence="1 2">JAM1</strain>
    </source>
</reference>
<accession>I1XH16</accession>
<dbReference type="AlphaFoldDB" id="I1XH16"/>